<sequence length="218" mass="24477">MSEPNPYASPAERTPGPAVELEPPQEIRYLLVEDDLIAAMQQTASRVPEIAALHHKRRLLYLVIGGVACLLALWLARLNNNNFSSMIAAPTGVGFFFLYRAATYQQFARRQTRARTRAYIKSGVISMQDEYQRCVVSAEGVVTEEPMIRSQIGWPKVVRVVQTADHLLLYVQPSTPIVIPGKAFTSEEHFDGYCRLAKRLWEEHHEDETTPVALPAAS</sequence>
<dbReference type="Proteomes" id="UP000318478">
    <property type="component" value="Unassembled WGS sequence"/>
</dbReference>
<organism evidence="3 4">
    <name type="scientific">Posidoniimonas polymericola</name>
    <dbReference type="NCBI Taxonomy" id="2528002"/>
    <lineage>
        <taxon>Bacteria</taxon>
        <taxon>Pseudomonadati</taxon>
        <taxon>Planctomycetota</taxon>
        <taxon>Planctomycetia</taxon>
        <taxon>Pirellulales</taxon>
        <taxon>Lacipirellulaceae</taxon>
        <taxon>Posidoniimonas</taxon>
    </lineage>
</organism>
<dbReference type="RefSeq" id="WP_146583575.1">
    <property type="nucleotide sequence ID" value="NZ_SJPO01000001.1"/>
</dbReference>
<keyword evidence="1" id="KW-0472">Membrane</keyword>
<evidence type="ECO:0000259" key="2">
    <source>
        <dbReference type="Pfam" id="PF14317"/>
    </source>
</evidence>
<feature type="transmembrane region" description="Helical" evidence="1">
    <location>
        <begin position="83"/>
        <end position="102"/>
    </location>
</feature>
<dbReference type="InterPro" id="IPR025588">
    <property type="entry name" value="YcxB-like_C"/>
</dbReference>
<keyword evidence="4" id="KW-1185">Reference proteome</keyword>
<feature type="transmembrane region" description="Helical" evidence="1">
    <location>
        <begin position="59"/>
        <end position="77"/>
    </location>
</feature>
<evidence type="ECO:0000256" key="1">
    <source>
        <dbReference type="SAM" id="Phobius"/>
    </source>
</evidence>
<feature type="domain" description="YcxB-like C-terminal" evidence="2">
    <location>
        <begin position="137"/>
        <end position="188"/>
    </location>
</feature>
<keyword evidence="1" id="KW-1133">Transmembrane helix</keyword>
<keyword evidence="1" id="KW-0812">Transmembrane</keyword>
<evidence type="ECO:0000313" key="3">
    <source>
        <dbReference type="EMBL" id="TWT85299.1"/>
    </source>
</evidence>
<dbReference type="Pfam" id="PF14317">
    <property type="entry name" value="YcxB"/>
    <property type="match status" value="1"/>
</dbReference>
<dbReference type="AlphaFoldDB" id="A0A5C5ZD19"/>
<reference evidence="3 4" key="1">
    <citation type="submission" date="2019-02" db="EMBL/GenBank/DDBJ databases">
        <title>Deep-cultivation of Planctomycetes and their phenomic and genomic characterization uncovers novel biology.</title>
        <authorList>
            <person name="Wiegand S."/>
            <person name="Jogler M."/>
            <person name="Boedeker C."/>
            <person name="Pinto D."/>
            <person name="Vollmers J."/>
            <person name="Rivas-Marin E."/>
            <person name="Kohn T."/>
            <person name="Peeters S.H."/>
            <person name="Heuer A."/>
            <person name="Rast P."/>
            <person name="Oberbeckmann S."/>
            <person name="Bunk B."/>
            <person name="Jeske O."/>
            <person name="Meyerdierks A."/>
            <person name="Storesund J.E."/>
            <person name="Kallscheuer N."/>
            <person name="Luecker S."/>
            <person name="Lage O.M."/>
            <person name="Pohl T."/>
            <person name="Merkel B.J."/>
            <person name="Hornburger P."/>
            <person name="Mueller R.-W."/>
            <person name="Bruemmer F."/>
            <person name="Labrenz M."/>
            <person name="Spormann A.M."/>
            <person name="Op Den Camp H."/>
            <person name="Overmann J."/>
            <person name="Amann R."/>
            <person name="Jetten M.S.M."/>
            <person name="Mascher T."/>
            <person name="Medema M.H."/>
            <person name="Devos D.P."/>
            <person name="Kaster A.-K."/>
            <person name="Ovreas L."/>
            <person name="Rohde M."/>
            <person name="Galperin M.Y."/>
            <person name="Jogler C."/>
        </authorList>
    </citation>
    <scope>NUCLEOTIDE SEQUENCE [LARGE SCALE GENOMIC DNA]</scope>
    <source>
        <strain evidence="3 4">Pla123a</strain>
    </source>
</reference>
<dbReference type="EMBL" id="SJPO01000001">
    <property type="protein sequence ID" value="TWT85299.1"/>
    <property type="molecule type" value="Genomic_DNA"/>
</dbReference>
<name>A0A5C5ZD19_9BACT</name>
<protein>
    <recommendedName>
        <fullName evidence="2">YcxB-like C-terminal domain-containing protein</fullName>
    </recommendedName>
</protein>
<accession>A0A5C5ZD19</accession>
<dbReference type="OrthoDB" id="300706at2"/>
<gene>
    <name evidence="3" type="ORF">Pla123a_01060</name>
</gene>
<proteinExistence type="predicted"/>
<comment type="caution">
    <text evidence="3">The sequence shown here is derived from an EMBL/GenBank/DDBJ whole genome shotgun (WGS) entry which is preliminary data.</text>
</comment>
<evidence type="ECO:0000313" key="4">
    <source>
        <dbReference type="Proteomes" id="UP000318478"/>
    </source>
</evidence>